<dbReference type="RefSeq" id="WP_086046874.1">
    <property type="nucleotide sequence ID" value="NZ_CP017889.1"/>
</dbReference>
<dbReference type="EMBL" id="CP017902">
    <property type="protein sequence ID" value="ARP18738.1"/>
    <property type="molecule type" value="Genomic_DNA"/>
</dbReference>
<feature type="chain" id="PRO_5011905024" description="Lipoprotein" evidence="1">
    <location>
        <begin position="22"/>
        <end position="107"/>
    </location>
</feature>
<dbReference type="AlphaFoldDB" id="A0A1W6TSD7"/>
<name>A0A1W6TSD7_VIBAL</name>
<protein>
    <recommendedName>
        <fullName evidence="3">Lipoprotein</fullName>
    </recommendedName>
</protein>
<dbReference type="PROSITE" id="PS51257">
    <property type="entry name" value="PROKAR_LIPOPROTEIN"/>
    <property type="match status" value="1"/>
</dbReference>
<proteinExistence type="predicted"/>
<evidence type="ECO:0000256" key="1">
    <source>
        <dbReference type="SAM" id="SignalP"/>
    </source>
</evidence>
<feature type="signal peptide" evidence="1">
    <location>
        <begin position="1"/>
        <end position="21"/>
    </location>
</feature>
<gene>
    <name evidence="2" type="ORF">K05K4_19040</name>
</gene>
<keyword evidence="1" id="KW-0732">Signal</keyword>
<sequence>MKFIKYIIFIVFVTAALSGCAVKNDKTELQGVGLTYKSEVRALENGTLYVEVEAAPGAGRERGSINSALSIAGDYCLSFGKGVKQLSIETDSHLLVNSVAKLTFECV</sequence>
<reference evidence="2" key="1">
    <citation type="submission" date="2016-10" db="EMBL/GenBank/DDBJ databases">
        <title>The High Quality Genome of Vibrio alginolyticus K01M1.</title>
        <authorList>
            <person name="Wendling C."/>
            <person name="Chibani C.M."/>
            <person name="Hertel R."/>
            <person name="Sproer C."/>
            <person name="Bunk B."/>
            <person name="Overmann J."/>
            <person name="Roth O."/>
            <person name="Liesegang H."/>
        </authorList>
    </citation>
    <scope>NUCLEOTIDE SEQUENCE</scope>
    <source>
        <strain evidence="2">K05K4</strain>
    </source>
</reference>
<accession>A0A1W6TSD7</accession>
<evidence type="ECO:0008006" key="3">
    <source>
        <dbReference type="Google" id="ProtNLM"/>
    </source>
</evidence>
<organism evidence="2">
    <name type="scientific">Vibrio alginolyticus</name>
    <dbReference type="NCBI Taxonomy" id="663"/>
    <lineage>
        <taxon>Bacteria</taxon>
        <taxon>Pseudomonadati</taxon>
        <taxon>Pseudomonadota</taxon>
        <taxon>Gammaproteobacteria</taxon>
        <taxon>Vibrionales</taxon>
        <taxon>Vibrionaceae</taxon>
        <taxon>Vibrio</taxon>
    </lineage>
</organism>
<evidence type="ECO:0000313" key="2">
    <source>
        <dbReference type="EMBL" id="ARP18738.1"/>
    </source>
</evidence>